<feature type="transmembrane region" description="Helical" evidence="2">
    <location>
        <begin position="157"/>
        <end position="181"/>
    </location>
</feature>
<gene>
    <name evidence="5" type="ORF">AMEX_G4029</name>
</gene>
<organism evidence="5 6">
    <name type="scientific">Astyanax mexicanus</name>
    <name type="common">Blind cave fish</name>
    <name type="synonym">Astyanax fasciatus mexicanus</name>
    <dbReference type="NCBI Taxonomy" id="7994"/>
    <lineage>
        <taxon>Eukaryota</taxon>
        <taxon>Metazoa</taxon>
        <taxon>Chordata</taxon>
        <taxon>Craniata</taxon>
        <taxon>Vertebrata</taxon>
        <taxon>Euteleostomi</taxon>
        <taxon>Actinopterygii</taxon>
        <taxon>Neopterygii</taxon>
        <taxon>Teleostei</taxon>
        <taxon>Ostariophysi</taxon>
        <taxon>Characiformes</taxon>
        <taxon>Characoidei</taxon>
        <taxon>Acestrorhamphidae</taxon>
        <taxon>Acestrorhamphinae</taxon>
        <taxon>Astyanax</taxon>
    </lineage>
</organism>
<evidence type="ECO:0000313" key="5">
    <source>
        <dbReference type="EMBL" id="KAG9281239.1"/>
    </source>
</evidence>
<keyword evidence="2" id="KW-0812">Transmembrane</keyword>
<dbReference type="PROSITE" id="PS50835">
    <property type="entry name" value="IG_LIKE"/>
    <property type="match status" value="1"/>
</dbReference>
<feature type="region of interest" description="Disordered" evidence="1">
    <location>
        <begin position="192"/>
        <end position="212"/>
    </location>
</feature>
<evidence type="ECO:0000256" key="1">
    <source>
        <dbReference type="SAM" id="MobiDB-lite"/>
    </source>
</evidence>
<keyword evidence="3" id="KW-0732">Signal</keyword>
<accession>A0A8T2MB04</accession>
<evidence type="ECO:0000256" key="3">
    <source>
        <dbReference type="SAM" id="SignalP"/>
    </source>
</evidence>
<proteinExistence type="predicted"/>
<feature type="domain" description="Ig-like" evidence="4">
    <location>
        <begin position="64"/>
        <end position="150"/>
    </location>
</feature>
<reference evidence="5 6" key="1">
    <citation type="submission" date="2021-07" db="EMBL/GenBank/DDBJ databases">
        <authorList>
            <person name="Imarazene B."/>
            <person name="Zahm M."/>
            <person name="Klopp C."/>
            <person name="Cabau C."/>
            <person name="Beille S."/>
            <person name="Jouanno E."/>
            <person name="Castinel A."/>
            <person name="Lluch J."/>
            <person name="Gil L."/>
            <person name="Kuchtly C."/>
            <person name="Lopez Roques C."/>
            <person name="Donnadieu C."/>
            <person name="Parrinello H."/>
            <person name="Journot L."/>
            <person name="Du K."/>
            <person name="Schartl M."/>
            <person name="Retaux S."/>
            <person name="Guiguen Y."/>
        </authorList>
    </citation>
    <scope>NUCLEOTIDE SEQUENCE [LARGE SCALE GENOMIC DNA]</scope>
    <source>
        <strain evidence="5">Pach_M1</strain>
        <tissue evidence="5">Testis</tissue>
    </source>
</reference>
<evidence type="ECO:0000313" key="6">
    <source>
        <dbReference type="Proteomes" id="UP000752171"/>
    </source>
</evidence>
<feature type="chain" id="PRO_5035898219" description="Ig-like domain-containing protein" evidence="3">
    <location>
        <begin position="29"/>
        <end position="212"/>
    </location>
</feature>
<dbReference type="InterPro" id="IPR007110">
    <property type="entry name" value="Ig-like_dom"/>
</dbReference>
<dbReference type="AlphaFoldDB" id="A0A8T2MB04"/>
<dbReference type="EMBL" id="JAICCE010000002">
    <property type="protein sequence ID" value="KAG9281239.1"/>
    <property type="molecule type" value="Genomic_DNA"/>
</dbReference>
<feature type="signal peptide" evidence="3">
    <location>
        <begin position="1"/>
        <end position="28"/>
    </location>
</feature>
<dbReference type="Proteomes" id="UP000752171">
    <property type="component" value="Unassembled WGS sequence"/>
</dbReference>
<sequence>MGVAGAGLTYLLFSTLLFSVFLAHQVLADSLCVPYQCLNCSASGNCQLCSNTSVANSTSCIDAPKICIIDAAVKLIADSFQVEERSALTVDCNHSLPQNMNTSFMWLINNNEMMGEINSSLVVKINETIKLACTVFSPCGKFSSNSQEITIKDGSGLIILICGVGAVVVIVILGVVMKIIIKRNEVQNEARKRQRQARMQNISSTTEVTGYW</sequence>
<keyword evidence="2" id="KW-1133">Transmembrane helix</keyword>
<feature type="compositionally biased region" description="Polar residues" evidence="1">
    <location>
        <begin position="197"/>
        <end position="212"/>
    </location>
</feature>
<protein>
    <recommendedName>
        <fullName evidence="4">Ig-like domain-containing protein</fullName>
    </recommendedName>
</protein>
<evidence type="ECO:0000259" key="4">
    <source>
        <dbReference type="PROSITE" id="PS50835"/>
    </source>
</evidence>
<keyword evidence="2" id="KW-0472">Membrane</keyword>
<name>A0A8T2MB04_ASTMX</name>
<evidence type="ECO:0000256" key="2">
    <source>
        <dbReference type="SAM" id="Phobius"/>
    </source>
</evidence>
<comment type="caution">
    <text evidence="5">The sequence shown here is derived from an EMBL/GenBank/DDBJ whole genome shotgun (WGS) entry which is preliminary data.</text>
</comment>